<dbReference type="Pfam" id="PF00589">
    <property type="entry name" value="Phage_integrase"/>
    <property type="match status" value="1"/>
</dbReference>
<accession>A0A9Q4DCE9</accession>
<dbReference type="PANTHER" id="PTHR30629">
    <property type="entry name" value="PROPHAGE INTEGRASE"/>
    <property type="match status" value="1"/>
</dbReference>
<evidence type="ECO:0000259" key="5">
    <source>
        <dbReference type="PROSITE" id="PS51898"/>
    </source>
</evidence>
<dbReference type="CDD" id="cd01189">
    <property type="entry name" value="INT_ICEBs1_C_like"/>
    <property type="match status" value="1"/>
</dbReference>
<keyword evidence="4" id="KW-0233">DNA recombination</keyword>
<organism evidence="6 9">
    <name type="scientific">Aerococcus mictus</name>
    <dbReference type="NCBI Taxonomy" id="2976810"/>
    <lineage>
        <taxon>Bacteria</taxon>
        <taxon>Bacillati</taxon>
        <taxon>Bacillota</taxon>
        <taxon>Bacilli</taxon>
        <taxon>Lactobacillales</taxon>
        <taxon>Aerococcaceae</taxon>
        <taxon>Aerococcus</taxon>
    </lineage>
</organism>
<dbReference type="InterPro" id="IPR050808">
    <property type="entry name" value="Phage_Integrase"/>
</dbReference>
<reference evidence="7" key="3">
    <citation type="submission" date="2024-02" db="EMBL/GenBank/DDBJ databases">
        <authorList>
            <person name="Choi B."/>
        </authorList>
    </citation>
    <scope>NUCLEOTIDE SEQUENCE</scope>
    <source>
        <strain evidence="7">UMB1016</strain>
    </source>
</reference>
<comment type="similarity">
    <text evidence="1">Belongs to the 'phage' integrase family.</text>
</comment>
<dbReference type="EMBL" id="JAOTMY010000001">
    <property type="protein sequence ID" value="MCY3087131.1"/>
    <property type="molecule type" value="Genomic_DNA"/>
</dbReference>
<evidence type="ECO:0000313" key="6">
    <source>
        <dbReference type="EMBL" id="MCY3087131.1"/>
    </source>
</evidence>
<keyword evidence="2" id="KW-0229">DNA integration</keyword>
<evidence type="ECO:0000313" key="8">
    <source>
        <dbReference type="Proteomes" id="UP000250354"/>
    </source>
</evidence>
<dbReference type="AlphaFoldDB" id="A0A1E9PGT5"/>
<accession>A0A1E9PGT5</accession>
<dbReference type="InterPro" id="IPR010998">
    <property type="entry name" value="Integrase_recombinase_N"/>
</dbReference>
<dbReference type="Gene3D" id="1.10.443.10">
    <property type="entry name" value="Intergrase catalytic core"/>
    <property type="match status" value="1"/>
</dbReference>
<dbReference type="Gene3D" id="1.10.150.130">
    <property type="match status" value="1"/>
</dbReference>
<protein>
    <submittedName>
        <fullName evidence="6">Site-specific integrase</fullName>
    </submittedName>
</protein>
<dbReference type="Proteomes" id="UP001069047">
    <property type="component" value="Unassembled WGS sequence"/>
</dbReference>
<dbReference type="RefSeq" id="WP_070559206.1">
    <property type="nucleotide sequence ID" value="NZ_CAJHLG010000004.1"/>
</dbReference>
<evidence type="ECO:0000256" key="3">
    <source>
        <dbReference type="ARBA" id="ARBA00023125"/>
    </source>
</evidence>
<dbReference type="Pfam" id="PF14657">
    <property type="entry name" value="Arm-DNA-bind_4"/>
    <property type="match status" value="1"/>
</dbReference>
<dbReference type="GO" id="GO:0006310">
    <property type="term" value="P:DNA recombination"/>
    <property type="evidence" value="ECO:0007669"/>
    <property type="project" value="UniProtKB-KW"/>
</dbReference>
<dbReference type="PANTHER" id="PTHR30629:SF2">
    <property type="entry name" value="PROPHAGE INTEGRASE INTS-RELATED"/>
    <property type="match status" value="1"/>
</dbReference>
<evidence type="ECO:0000256" key="1">
    <source>
        <dbReference type="ARBA" id="ARBA00008857"/>
    </source>
</evidence>
<proteinExistence type="inferred from homology"/>
<dbReference type="InterPro" id="IPR011010">
    <property type="entry name" value="DNA_brk_join_enz"/>
</dbReference>
<dbReference type="InterPro" id="IPR004107">
    <property type="entry name" value="Integrase_SAM-like_N"/>
</dbReference>
<sequence length="381" mass="45299">MTIYNYSTQEGEKFWGVSSYLGINPQTGQQVNCYKQGFKTKSQAVKYLNQEKILFDSGVYKFKNKDYTFQELYDTWIDRYKLTVKNSTLKKTKGLFKNHILPFFHDVKIKNITPDDIEVIVDKWYRQFKDYRKVYVYLKKILDWAVFKKRWLKENPCQYAELPAVKYITDNNIVYYTKEELKTVLEALEKYAPYKWYVFFRILAYTGLRRGEALALTWEDIIFHNSQLVINKNLTEGTDGLYVSNPKTLSSVRTISIDSETIKVLRRWKLKQAQEFLQLGIRVRNHNQLIFTQTEKNEVINLTTPRNFFHKFCKKYKLKFLKIHGFRHTHCSLLFEAGVPMNDVKERLGHSDIKTTMNIYAHVTPDSRKKSADKFANFMNN</sequence>
<reference evidence="7 8" key="1">
    <citation type="journal article" date="2020" name="J. Bacteriol.">
        <title>Aerococcus urinae Isolated from Women with Lower Urinary Tract Symptoms: In Vitro Aggregation and Genome Analysis.</title>
        <authorList>
            <person name="Hilt E.E."/>
            <person name="Putonti C."/>
            <person name="Thomas-White K."/>
            <person name="Lewis A.L."/>
            <person name="Visick K.L."/>
            <person name="Gilbert N.M."/>
            <person name="Wolfe A.J."/>
        </authorList>
    </citation>
    <scope>NUCLEOTIDE SEQUENCE [LARGE SCALE GENOMIC DNA]</scope>
    <source>
        <strain evidence="7 8">UMB1016</strain>
    </source>
</reference>
<dbReference type="EMBL" id="CP145132">
    <property type="protein sequence ID" value="WWC55379.1"/>
    <property type="molecule type" value="Genomic_DNA"/>
</dbReference>
<gene>
    <name evidence="7" type="ORF">DBT44_0003475</name>
    <name evidence="6" type="ORF">ODY61_03230</name>
</gene>
<reference evidence="6" key="2">
    <citation type="submission" date="2022-09" db="EMBL/GenBank/DDBJ databases">
        <title>Aerococcus urinae taxonomy study.</title>
        <authorList>
            <person name="Christensen J."/>
            <person name="Senneby E."/>
        </authorList>
    </citation>
    <scope>NUCLEOTIDE SEQUENCE</scope>
    <source>
        <strain evidence="6">LUND-41-B12</strain>
    </source>
</reference>
<dbReference type="Pfam" id="PF14659">
    <property type="entry name" value="Phage_int_SAM_3"/>
    <property type="match status" value="1"/>
</dbReference>
<evidence type="ECO:0000313" key="9">
    <source>
        <dbReference type="Proteomes" id="UP001069047"/>
    </source>
</evidence>
<dbReference type="InterPro" id="IPR013762">
    <property type="entry name" value="Integrase-like_cat_sf"/>
</dbReference>
<name>A0A1E9PGT5_9LACT</name>
<dbReference type="GO" id="GO:0003677">
    <property type="term" value="F:DNA binding"/>
    <property type="evidence" value="ECO:0007669"/>
    <property type="project" value="UniProtKB-KW"/>
</dbReference>
<dbReference type="Proteomes" id="UP000250354">
    <property type="component" value="Chromosome"/>
</dbReference>
<evidence type="ECO:0000256" key="2">
    <source>
        <dbReference type="ARBA" id="ARBA00022908"/>
    </source>
</evidence>
<dbReference type="InterPro" id="IPR002104">
    <property type="entry name" value="Integrase_catalytic"/>
</dbReference>
<dbReference type="GO" id="GO:0015074">
    <property type="term" value="P:DNA integration"/>
    <property type="evidence" value="ECO:0007669"/>
    <property type="project" value="UniProtKB-KW"/>
</dbReference>
<dbReference type="PROSITE" id="PS51898">
    <property type="entry name" value="TYR_RECOMBINASE"/>
    <property type="match status" value="1"/>
</dbReference>
<feature type="domain" description="Tyr recombinase" evidence="5">
    <location>
        <begin position="171"/>
        <end position="373"/>
    </location>
</feature>
<dbReference type="InterPro" id="IPR028259">
    <property type="entry name" value="AP2-like_int_N"/>
</dbReference>
<evidence type="ECO:0000313" key="7">
    <source>
        <dbReference type="EMBL" id="WWC55379.1"/>
    </source>
</evidence>
<keyword evidence="8" id="KW-1185">Reference proteome</keyword>
<keyword evidence="3" id="KW-0238">DNA-binding</keyword>
<dbReference type="SUPFAM" id="SSF56349">
    <property type="entry name" value="DNA breaking-rejoining enzymes"/>
    <property type="match status" value="1"/>
</dbReference>
<evidence type="ECO:0000256" key="4">
    <source>
        <dbReference type="ARBA" id="ARBA00023172"/>
    </source>
</evidence>